<keyword evidence="2" id="KW-1185">Reference proteome</keyword>
<dbReference type="Proteomes" id="UP000636010">
    <property type="component" value="Unassembled WGS sequence"/>
</dbReference>
<gene>
    <name evidence="1" type="ORF">GCM10011506_36340</name>
</gene>
<comment type="caution">
    <text evidence="1">The sequence shown here is derived from an EMBL/GenBank/DDBJ whole genome shotgun (WGS) entry which is preliminary data.</text>
</comment>
<protein>
    <recommendedName>
        <fullName evidence="3">N-acetyltransferase domain-containing protein</fullName>
    </recommendedName>
</protein>
<accession>A0ABQ1N263</accession>
<evidence type="ECO:0008006" key="3">
    <source>
        <dbReference type="Google" id="ProtNLM"/>
    </source>
</evidence>
<dbReference type="EMBL" id="BMEC01000012">
    <property type="protein sequence ID" value="GGC47489.1"/>
    <property type="molecule type" value="Genomic_DNA"/>
</dbReference>
<evidence type="ECO:0000313" key="2">
    <source>
        <dbReference type="Proteomes" id="UP000636010"/>
    </source>
</evidence>
<name>A0ABQ1N263_9BACT</name>
<organism evidence="1 2">
    <name type="scientific">Marivirga lumbricoides</name>
    <dbReference type="NCBI Taxonomy" id="1046115"/>
    <lineage>
        <taxon>Bacteria</taxon>
        <taxon>Pseudomonadati</taxon>
        <taxon>Bacteroidota</taxon>
        <taxon>Cytophagia</taxon>
        <taxon>Cytophagales</taxon>
        <taxon>Marivirgaceae</taxon>
        <taxon>Marivirga</taxon>
    </lineage>
</organism>
<sequence length="58" mass="6354">MTLISICLRLEEEEGINIANISTAQNKKASRFLSKGFSFVGIVGFETYFPPDLGVGML</sequence>
<reference evidence="2" key="1">
    <citation type="journal article" date="2019" name="Int. J. Syst. Evol. Microbiol.">
        <title>The Global Catalogue of Microorganisms (GCM) 10K type strain sequencing project: providing services to taxonomists for standard genome sequencing and annotation.</title>
        <authorList>
            <consortium name="The Broad Institute Genomics Platform"/>
            <consortium name="The Broad Institute Genome Sequencing Center for Infectious Disease"/>
            <person name="Wu L."/>
            <person name="Ma J."/>
        </authorList>
    </citation>
    <scope>NUCLEOTIDE SEQUENCE [LARGE SCALE GENOMIC DNA]</scope>
    <source>
        <strain evidence="2">CGMCC 1.10832</strain>
    </source>
</reference>
<proteinExistence type="predicted"/>
<evidence type="ECO:0000313" key="1">
    <source>
        <dbReference type="EMBL" id="GGC47489.1"/>
    </source>
</evidence>